<sequence length="191" mass="21002">MHIRFGTQDDAERIAELHTHSWQTAYSKIMPAGYLNGSLLDERKVMWKTRLTAVAPESDHASCLLVAAEGTTLVGFAYLTLESDGRVLLDNLHVRPGLKRSGIGRRLVHRAFSWAATHHPGRVIYLEVLRDNVSAIAFYQRLGGCPTKEFVERFAAGFELPVIEYTWSPDLVGTLALLASETPPAGASVSG</sequence>
<dbReference type="PANTHER" id="PTHR43877:SF1">
    <property type="entry name" value="ACETYLTRANSFERASE"/>
    <property type="match status" value="1"/>
</dbReference>
<dbReference type="Proteomes" id="UP001602119">
    <property type="component" value="Unassembled WGS sequence"/>
</dbReference>
<dbReference type="InterPro" id="IPR000182">
    <property type="entry name" value="GNAT_dom"/>
</dbReference>
<evidence type="ECO:0000313" key="4">
    <source>
        <dbReference type="EMBL" id="MFF4778963.1"/>
    </source>
</evidence>
<keyword evidence="1 4" id="KW-0808">Transferase</keyword>
<dbReference type="Gene3D" id="3.40.630.30">
    <property type="match status" value="1"/>
</dbReference>
<keyword evidence="2 4" id="KW-0012">Acyltransferase</keyword>
<gene>
    <name evidence="4" type="ORF">ACFY05_39685</name>
</gene>
<dbReference type="RefSeq" id="WP_387347581.1">
    <property type="nucleotide sequence ID" value="NZ_JBIAXI010000039.1"/>
</dbReference>
<organism evidence="4 5">
    <name type="scientific">Microtetraspora fusca</name>
    <dbReference type="NCBI Taxonomy" id="1997"/>
    <lineage>
        <taxon>Bacteria</taxon>
        <taxon>Bacillati</taxon>
        <taxon>Actinomycetota</taxon>
        <taxon>Actinomycetes</taxon>
        <taxon>Streptosporangiales</taxon>
        <taxon>Streptosporangiaceae</taxon>
        <taxon>Microtetraspora</taxon>
    </lineage>
</organism>
<proteinExistence type="predicted"/>
<evidence type="ECO:0000313" key="5">
    <source>
        <dbReference type="Proteomes" id="UP001602119"/>
    </source>
</evidence>
<dbReference type="SUPFAM" id="SSF55729">
    <property type="entry name" value="Acyl-CoA N-acyltransferases (Nat)"/>
    <property type="match status" value="1"/>
</dbReference>
<dbReference type="Pfam" id="PF00583">
    <property type="entry name" value="Acetyltransf_1"/>
    <property type="match status" value="1"/>
</dbReference>
<dbReference type="EC" id="2.3.-.-" evidence="4"/>
<dbReference type="PANTHER" id="PTHR43877">
    <property type="entry name" value="AMINOALKYLPHOSPHONATE N-ACETYLTRANSFERASE-RELATED-RELATED"/>
    <property type="match status" value="1"/>
</dbReference>
<dbReference type="PROSITE" id="PS51186">
    <property type="entry name" value="GNAT"/>
    <property type="match status" value="1"/>
</dbReference>
<keyword evidence="5" id="KW-1185">Reference proteome</keyword>
<protein>
    <submittedName>
        <fullName evidence="4">GNAT family N-acetyltransferase</fullName>
        <ecNumber evidence="4">2.3.-.-</ecNumber>
    </submittedName>
</protein>
<dbReference type="GO" id="GO:0016746">
    <property type="term" value="F:acyltransferase activity"/>
    <property type="evidence" value="ECO:0007669"/>
    <property type="project" value="UniProtKB-KW"/>
</dbReference>
<feature type="domain" description="N-acetyltransferase" evidence="3">
    <location>
        <begin position="1"/>
        <end position="184"/>
    </location>
</feature>
<evidence type="ECO:0000256" key="1">
    <source>
        <dbReference type="ARBA" id="ARBA00022679"/>
    </source>
</evidence>
<dbReference type="InterPro" id="IPR016181">
    <property type="entry name" value="Acyl_CoA_acyltransferase"/>
</dbReference>
<evidence type="ECO:0000259" key="3">
    <source>
        <dbReference type="PROSITE" id="PS51186"/>
    </source>
</evidence>
<comment type="caution">
    <text evidence="4">The sequence shown here is derived from an EMBL/GenBank/DDBJ whole genome shotgun (WGS) entry which is preliminary data.</text>
</comment>
<evidence type="ECO:0000256" key="2">
    <source>
        <dbReference type="ARBA" id="ARBA00023315"/>
    </source>
</evidence>
<dbReference type="EMBL" id="JBIAXI010000039">
    <property type="protein sequence ID" value="MFF4778963.1"/>
    <property type="molecule type" value="Genomic_DNA"/>
</dbReference>
<accession>A0ABW6VJ31</accession>
<name>A0ABW6VJ31_MICFU</name>
<dbReference type="CDD" id="cd04301">
    <property type="entry name" value="NAT_SF"/>
    <property type="match status" value="1"/>
</dbReference>
<dbReference type="InterPro" id="IPR050832">
    <property type="entry name" value="Bact_Acetyltransf"/>
</dbReference>
<reference evidence="4 5" key="1">
    <citation type="submission" date="2024-10" db="EMBL/GenBank/DDBJ databases">
        <title>The Natural Products Discovery Center: Release of the First 8490 Sequenced Strains for Exploring Actinobacteria Biosynthetic Diversity.</title>
        <authorList>
            <person name="Kalkreuter E."/>
            <person name="Kautsar S.A."/>
            <person name="Yang D."/>
            <person name="Bader C.D."/>
            <person name="Teijaro C.N."/>
            <person name="Fluegel L."/>
            <person name="Davis C.M."/>
            <person name="Simpson J.R."/>
            <person name="Lauterbach L."/>
            <person name="Steele A.D."/>
            <person name="Gui C."/>
            <person name="Meng S."/>
            <person name="Li G."/>
            <person name="Viehrig K."/>
            <person name="Ye F."/>
            <person name="Su P."/>
            <person name="Kiefer A.F."/>
            <person name="Nichols A."/>
            <person name="Cepeda A.J."/>
            <person name="Yan W."/>
            <person name="Fan B."/>
            <person name="Jiang Y."/>
            <person name="Adhikari A."/>
            <person name="Zheng C.-J."/>
            <person name="Schuster L."/>
            <person name="Cowan T.M."/>
            <person name="Smanski M.J."/>
            <person name="Chevrette M.G."/>
            <person name="De Carvalho L.P.S."/>
            <person name="Shen B."/>
        </authorList>
    </citation>
    <scope>NUCLEOTIDE SEQUENCE [LARGE SCALE GENOMIC DNA]</scope>
    <source>
        <strain evidence="4 5">NPDC001281</strain>
    </source>
</reference>